<sequence>MASISAVQTTVSVLPFPGLNMKVFQWTTLSGLNEVEVQVTIRKNTDPGQSYGVFFNAATTICFSVSLTICLQCLQG</sequence>
<evidence type="ECO:0000313" key="3">
    <source>
        <dbReference type="Proteomes" id="UP000009183"/>
    </source>
</evidence>
<accession>D7SRR1</accession>
<dbReference type="PaxDb" id="29760-VIT_07s0095g00790.t01"/>
<keyword evidence="1" id="KW-0812">Transmembrane</keyword>
<gene>
    <name evidence="2" type="ordered locus">VIT_07s0095g00790</name>
</gene>
<keyword evidence="3" id="KW-1185">Reference proteome</keyword>
<dbReference type="EMBL" id="FN594971">
    <property type="protein sequence ID" value="CBI18343.3"/>
    <property type="molecule type" value="Genomic_DNA"/>
</dbReference>
<feature type="transmembrane region" description="Helical" evidence="1">
    <location>
        <begin position="53"/>
        <end position="74"/>
    </location>
</feature>
<organism evidence="2 3">
    <name type="scientific">Vitis vinifera</name>
    <name type="common">Grape</name>
    <dbReference type="NCBI Taxonomy" id="29760"/>
    <lineage>
        <taxon>Eukaryota</taxon>
        <taxon>Viridiplantae</taxon>
        <taxon>Streptophyta</taxon>
        <taxon>Embryophyta</taxon>
        <taxon>Tracheophyta</taxon>
        <taxon>Spermatophyta</taxon>
        <taxon>Magnoliopsida</taxon>
        <taxon>eudicotyledons</taxon>
        <taxon>Gunneridae</taxon>
        <taxon>Pentapetalae</taxon>
        <taxon>rosids</taxon>
        <taxon>Vitales</taxon>
        <taxon>Vitaceae</taxon>
        <taxon>Viteae</taxon>
        <taxon>Vitis</taxon>
    </lineage>
</organism>
<proteinExistence type="predicted"/>
<name>D7SRR1_VITVI</name>
<dbReference type="HOGENOM" id="CLU_2659586_0_0_1"/>
<evidence type="ECO:0000256" key="1">
    <source>
        <dbReference type="SAM" id="Phobius"/>
    </source>
</evidence>
<keyword evidence="1" id="KW-0472">Membrane</keyword>
<dbReference type="Proteomes" id="UP000009183">
    <property type="component" value="Chromosome 7"/>
</dbReference>
<keyword evidence="1" id="KW-1133">Transmembrane helix</keyword>
<dbReference type="InParanoid" id="D7SRR1"/>
<protein>
    <submittedName>
        <fullName evidence="2">Uncharacterized protein</fullName>
    </submittedName>
</protein>
<evidence type="ECO:0000313" key="2">
    <source>
        <dbReference type="EMBL" id="CBI18343.3"/>
    </source>
</evidence>
<dbReference type="AlphaFoldDB" id="D7SRR1"/>
<reference evidence="3" key="1">
    <citation type="journal article" date="2007" name="Nature">
        <title>The grapevine genome sequence suggests ancestral hexaploidization in major angiosperm phyla.</title>
        <authorList>
            <consortium name="The French-Italian Public Consortium for Grapevine Genome Characterization."/>
            <person name="Jaillon O."/>
            <person name="Aury J.-M."/>
            <person name="Noel B."/>
            <person name="Policriti A."/>
            <person name="Clepet C."/>
            <person name="Casagrande A."/>
            <person name="Choisne N."/>
            <person name="Aubourg S."/>
            <person name="Vitulo N."/>
            <person name="Jubin C."/>
            <person name="Vezzi A."/>
            <person name="Legeai F."/>
            <person name="Hugueney P."/>
            <person name="Dasilva C."/>
            <person name="Horner D."/>
            <person name="Mica E."/>
            <person name="Jublot D."/>
            <person name="Poulain J."/>
            <person name="Bruyere C."/>
            <person name="Billault A."/>
            <person name="Segurens B."/>
            <person name="Gouyvenoux M."/>
            <person name="Ugarte E."/>
            <person name="Cattonaro F."/>
            <person name="Anthouard V."/>
            <person name="Vico V."/>
            <person name="Del Fabbro C."/>
            <person name="Alaux M."/>
            <person name="Di Gaspero G."/>
            <person name="Dumas V."/>
            <person name="Felice N."/>
            <person name="Paillard S."/>
            <person name="Juman I."/>
            <person name="Moroldo M."/>
            <person name="Scalabrin S."/>
            <person name="Canaguier A."/>
            <person name="Le Clainche I."/>
            <person name="Malacrida G."/>
            <person name="Durand E."/>
            <person name="Pesole G."/>
            <person name="Laucou V."/>
            <person name="Chatelet P."/>
            <person name="Merdinoglu D."/>
            <person name="Delledonne M."/>
            <person name="Pezzotti M."/>
            <person name="Lecharny A."/>
            <person name="Scarpelli C."/>
            <person name="Artiguenave F."/>
            <person name="Pe M.E."/>
            <person name="Valle G."/>
            <person name="Morgante M."/>
            <person name="Caboche M."/>
            <person name="Adam-Blondon A.-F."/>
            <person name="Weissenbach J."/>
            <person name="Quetier F."/>
            <person name="Wincker P."/>
        </authorList>
    </citation>
    <scope>NUCLEOTIDE SEQUENCE [LARGE SCALE GENOMIC DNA]</scope>
    <source>
        <strain evidence="3">cv. Pinot noir / PN40024</strain>
    </source>
</reference>